<evidence type="ECO:0000313" key="8">
    <source>
        <dbReference type="EnsemblPlants" id="EMT08965"/>
    </source>
</evidence>
<keyword evidence="5" id="KW-0539">Nucleus</keyword>
<accession>M8B5T2</accession>
<evidence type="ECO:0000256" key="2">
    <source>
        <dbReference type="ARBA" id="ARBA00023015"/>
    </source>
</evidence>
<keyword evidence="2" id="KW-0805">Transcription regulation</keyword>
<evidence type="ECO:0000256" key="5">
    <source>
        <dbReference type="ARBA" id="ARBA00023242"/>
    </source>
</evidence>
<dbReference type="PROSITE" id="PS50863">
    <property type="entry name" value="B3"/>
    <property type="match status" value="3"/>
</dbReference>
<feature type="compositionally biased region" description="Polar residues" evidence="6">
    <location>
        <begin position="589"/>
        <end position="618"/>
    </location>
</feature>
<feature type="domain" description="TF-B3" evidence="7">
    <location>
        <begin position="464"/>
        <end position="559"/>
    </location>
</feature>
<dbReference type="Pfam" id="PF02362">
    <property type="entry name" value="B3"/>
    <property type="match status" value="3"/>
</dbReference>
<keyword evidence="4" id="KW-0804">Transcription</keyword>
<feature type="domain" description="TF-B3" evidence="7">
    <location>
        <begin position="133"/>
        <end position="226"/>
    </location>
</feature>
<dbReference type="InterPro" id="IPR044837">
    <property type="entry name" value="REM16-like"/>
</dbReference>
<dbReference type="InterPro" id="IPR003340">
    <property type="entry name" value="B3_DNA-bd"/>
</dbReference>
<evidence type="ECO:0000256" key="3">
    <source>
        <dbReference type="ARBA" id="ARBA00023125"/>
    </source>
</evidence>
<comment type="subcellular location">
    <subcellularLocation>
        <location evidence="1">Nucleus</location>
    </subcellularLocation>
</comment>
<dbReference type="SMART" id="SM01019">
    <property type="entry name" value="B3"/>
    <property type="match status" value="3"/>
</dbReference>
<evidence type="ECO:0000256" key="1">
    <source>
        <dbReference type="ARBA" id="ARBA00004123"/>
    </source>
</evidence>
<feature type="compositionally biased region" description="Polar residues" evidence="6">
    <location>
        <begin position="628"/>
        <end position="644"/>
    </location>
</feature>
<feature type="region of interest" description="Disordered" evidence="6">
    <location>
        <begin position="567"/>
        <end position="644"/>
    </location>
</feature>
<dbReference type="GO" id="GO:0003677">
    <property type="term" value="F:DNA binding"/>
    <property type="evidence" value="ECO:0007669"/>
    <property type="project" value="UniProtKB-KW"/>
</dbReference>
<keyword evidence="3" id="KW-0238">DNA-binding</keyword>
<dbReference type="PANTHER" id="PTHR31391">
    <property type="entry name" value="B3 DOMAIN-CONTAINING PROTEIN OS11G0197600-RELATED"/>
    <property type="match status" value="1"/>
</dbReference>
<dbReference type="CDD" id="cd10017">
    <property type="entry name" value="B3_DNA"/>
    <property type="match status" value="3"/>
</dbReference>
<feature type="compositionally biased region" description="Basic and acidic residues" evidence="6">
    <location>
        <begin position="572"/>
        <end position="588"/>
    </location>
</feature>
<dbReference type="PANTHER" id="PTHR31391:SF132">
    <property type="entry name" value="TF-B3 DOMAIN-CONTAINING PROTEIN"/>
    <property type="match status" value="1"/>
</dbReference>
<dbReference type="Gene3D" id="2.40.330.10">
    <property type="entry name" value="DNA-binding pseudobarrel domain"/>
    <property type="match status" value="3"/>
</dbReference>
<feature type="region of interest" description="Disordered" evidence="6">
    <location>
        <begin position="234"/>
        <end position="317"/>
    </location>
</feature>
<reference evidence="8" key="1">
    <citation type="submission" date="2015-06" db="UniProtKB">
        <authorList>
            <consortium name="EnsemblPlants"/>
        </authorList>
    </citation>
    <scope>IDENTIFICATION</scope>
</reference>
<feature type="domain" description="TF-B3" evidence="7">
    <location>
        <begin position="681"/>
        <end position="776"/>
    </location>
</feature>
<evidence type="ECO:0000256" key="4">
    <source>
        <dbReference type="ARBA" id="ARBA00023163"/>
    </source>
</evidence>
<name>M8B5T2_AEGTA</name>
<proteinExistence type="predicted"/>
<dbReference type="SUPFAM" id="SSF101936">
    <property type="entry name" value="DNA-binding pseudobarrel domain"/>
    <property type="match status" value="3"/>
</dbReference>
<dbReference type="GO" id="GO:0005634">
    <property type="term" value="C:nucleus"/>
    <property type="evidence" value="ECO:0007669"/>
    <property type="project" value="UniProtKB-SubCell"/>
</dbReference>
<protein>
    <submittedName>
        <fullName evidence="8">Putative B3 domain-containing protein</fullName>
    </submittedName>
</protein>
<dbReference type="AlphaFoldDB" id="M8B5T2"/>
<evidence type="ECO:0000256" key="6">
    <source>
        <dbReference type="SAM" id="MobiDB-lite"/>
    </source>
</evidence>
<dbReference type="EnsemblPlants" id="EMT08965">
    <property type="protein sequence ID" value="EMT08965"/>
    <property type="gene ID" value="F775_06344"/>
</dbReference>
<organism evidence="8">
    <name type="scientific">Aegilops tauschii</name>
    <name type="common">Tausch's goatgrass</name>
    <name type="synonym">Aegilops squarrosa</name>
    <dbReference type="NCBI Taxonomy" id="37682"/>
    <lineage>
        <taxon>Eukaryota</taxon>
        <taxon>Viridiplantae</taxon>
        <taxon>Streptophyta</taxon>
        <taxon>Embryophyta</taxon>
        <taxon>Tracheophyta</taxon>
        <taxon>Spermatophyta</taxon>
        <taxon>Magnoliopsida</taxon>
        <taxon>Liliopsida</taxon>
        <taxon>Poales</taxon>
        <taxon>Poaceae</taxon>
        <taxon>BOP clade</taxon>
        <taxon>Pooideae</taxon>
        <taxon>Triticodae</taxon>
        <taxon>Triticeae</taxon>
        <taxon>Triticinae</taxon>
        <taxon>Aegilops</taxon>
    </lineage>
</organism>
<sequence length="780" mass="88232">MCYVLQIMYADSNNVAEYEALLHGLCMFLIDRVAQDLTVHAHHILSLGNVSVDSKTHMVASSISRLVGSEGSARVPRFPLARIPGSPVDSLKCQIFAADGFSLTVQCMSSGKMGCERCERRDELDYCNLDDREKHFLMFIVDDCGQEMIVPDEFLRRFRGEIPTEIKLETRNGHSYTIGVAKYPDKLVLQAGWGTFVKTYDLHMDDCVVFRYKGNSQFDVIVFDRFGREKPFSVIRDNAPPVQESHNSGTENLDRSHGHSQPMEVQSPIATANHSDRRPQPMRMQPPTENANPSHAHPQPMRMQPPTENLDDPVGFSPPTENVNNLFGHSQPTQMQPSTEAVDHFVQMQPSTEAVDHSNGHAQTMQMQPSSEVVDHSNGHAQTMQMQLFCRPTKLRQTKLQWDYSSMGNKTATSPSGDSLSSEHDIEGCASPRYTLIHNASLNTVQKEEVDEKVKSIHEDNPIFVAVMRRFNVTGTCTLTFSKKYVQTHVGDKERRVCLQRFGKRWDVQFSSSREVKRIVSGWRKFVKDNDVETGDICIFELLKIDEMCTMEVHIIHAKDFGRPSQIGGRSVEGRCKEATTKTVEPSHSRPQLVQMQLRNASVEDSYSRPQPMEMQSPSKERKIRVETVNSSPGNEGDSSMSEDSVTLTGCIGVHLRRIPLIQKKVVKQKVDLIGSEIPICVLVMQKTNVTGRFSLSISKRYVRRYLGDEVRSIWLERDGERCQVTLGRGPQNNRVVGGWVKFAKENGLRPGDVCLLERLRHCKECTMKVHIVRRVKRAC</sequence>
<evidence type="ECO:0000259" key="7">
    <source>
        <dbReference type="PROSITE" id="PS50863"/>
    </source>
</evidence>
<dbReference type="InterPro" id="IPR015300">
    <property type="entry name" value="DNA-bd_pseudobarrel_sf"/>
</dbReference>